<dbReference type="VEuPathDB" id="VectorBase:HLOH_046257"/>
<feature type="region of interest" description="Disordered" evidence="1">
    <location>
        <begin position="378"/>
        <end position="397"/>
    </location>
</feature>
<feature type="region of interest" description="Disordered" evidence="1">
    <location>
        <begin position="755"/>
        <end position="843"/>
    </location>
</feature>
<feature type="compositionally biased region" description="Basic and acidic residues" evidence="1">
    <location>
        <begin position="798"/>
        <end position="816"/>
    </location>
</feature>
<feature type="compositionally biased region" description="Polar residues" evidence="1">
    <location>
        <begin position="461"/>
        <end position="474"/>
    </location>
</feature>
<feature type="compositionally biased region" description="Low complexity" evidence="1">
    <location>
        <begin position="322"/>
        <end position="336"/>
    </location>
</feature>
<evidence type="ECO:0000313" key="3">
    <source>
        <dbReference type="EMBL" id="KAH9382022.1"/>
    </source>
</evidence>
<feature type="compositionally biased region" description="Basic and acidic residues" evidence="1">
    <location>
        <begin position="891"/>
        <end position="906"/>
    </location>
</feature>
<evidence type="ECO:0000313" key="4">
    <source>
        <dbReference type="Proteomes" id="UP000821853"/>
    </source>
</evidence>
<feature type="region of interest" description="Disordered" evidence="1">
    <location>
        <begin position="1156"/>
        <end position="1213"/>
    </location>
</feature>
<feature type="compositionally biased region" description="Basic and acidic residues" evidence="1">
    <location>
        <begin position="134"/>
        <end position="143"/>
    </location>
</feature>
<feature type="compositionally biased region" description="Basic and acidic residues" evidence="1">
    <location>
        <begin position="767"/>
        <end position="782"/>
    </location>
</feature>
<dbReference type="Pfam" id="PF00042">
    <property type="entry name" value="Globin"/>
    <property type="match status" value="1"/>
</dbReference>
<feature type="compositionally biased region" description="Basic and acidic residues" evidence="1">
    <location>
        <begin position="194"/>
        <end position="216"/>
    </location>
</feature>
<dbReference type="PROSITE" id="PS01033">
    <property type="entry name" value="GLOBIN"/>
    <property type="match status" value="1"/>
</dbReference>
<feature type="region of interest" description="Disordered" evidence="1">
    <location>
        <begin position="503"/>
        <end position="573"/>
    </location>
</feature>
<reference evidence="3 4" key="1">
    <citation type="journal article" date="2020" name="Cell">
        <title>Large-Scale Comparative Analyses of Tick Genomes Elucidate Their Genetic Diversity and Vector Capacities.</title>
        <authorList>
            <consortium name="Tick Genome and Microbiome Consortium (TIGMIC)"/>
            <person name="Jia N."/>
            <person name="Wang J."/>
            <person name="Shi W."/>
            <person name="Du L."/>
            <person name="Sun Y."/>
            <person name="Zhan W."/>
            <person name="Jiang J.F."/>
            <person name="Wang Q."/>
            <person name="Zhang B."/>
            <person name="Ji P."/>
            <person name="Bell-Sakyi L."/>
            <person name="Cui X.M."/>
            <person name="Yuan T.T."/>
            <person name="Jiang B.G."/>
            <person name="Yang W.F."/>
            <person name="Lam T.T."/>
            <person name="Chang Q.C."/>
            <person name="Ding S.J."/>
            <person name="Wang X.J."/>
            <person name="Zhu J.G."/>
            <person name="Ruan X.D."/>
            <person name="Zhao L."/>
            <person name="Wei J.T."/>
            <person name="Ye R.Z."/>
            <person name="Que T.C."/>
            <person name="Du C.H."/>
            <person name="Zhou Y.H."/>
            <person name="Cheng J.X."/>
            <person name="Dai P.F."/>
            <person name="Guo W.B."/>
            <person name="Han X.H."/>
            <person name="Huang E.J."/>
            <person name="Li L.F."/>
            <person name="Wei W."/>
            <person name="Gao Y.C."/>
            <person name="Liu J.Z."/>
            <person name="Shao H.Z."/>
            <person name="Wang X."/>
            <person name="Wang C.C."/>
            <person name="Yang T.C."/>
            <person name="Huo Q.B."/>
            <person name="Li W."/>
            <person name="Chen H.Y."/>
            <person name="Chen S.E."/>
            <person name="Zhou L.G."/>
            <person name="Ni X.B."/>
            <person name="Tian J.H."/>
            <person name="Sheng Y."/>
            <person name="Liu T."/>
            <person name="Pan Y.S."/>
            <person name="Xia L.Y."/>
            <person name="Li J."/>
            <person name="Zhao F."/>
            <person name="Cao W.C."/>
        </authorList>
    </citation>
    <scope>NUCLEOTIDE SEQUENCE [LARGE SCALE GENOMIC DNA]</scope>
    <source>
        <strain evidence="3">HaeL-2018</strain>
    </source>
</reference>
<feature type="compositionally biased region" description="Polar residues" evidence="1">
    <location>
        <begin position="653"/>
        <end position="670"/>
    </location>
</feature>
<organism evidence="3 4">
    <name type="scientific">Haemaphysalis longicornis</name>
    <name type="common">Bush tick</name>
    <dbReference type="NCBI Taxonomy" id="44386"/>
    <lineage>
        <taxon>Eukaryota</taxon>
        <taxon>Metazoa</taxon>
        <taxon>Ecdysozoa</taxon>
        <taxon>Arthropoda</taxon>
        <taxon>Chelicerata</taxon>
        <taxon>Arachnida</taxon>
        <taxon>Acari</taxon>
        <taxon>Parasitiformes</taxon>
        <taxon>Ixodida</taxon>
        <taxon>Ixodoidea</taxon>
        <taxon>Ixodidae</taxon>
        <taxon>Haemaphysalinae</taxon>
        <taxon>Haemaphysalis</taxon>
    </lineage>
</organism>
<feature type="compositionally biased region" description="Basic and acidic residues" evidence="1">
    <location>
        <begin position="1158"/>
        <end position="1178"/>
    </location>
</feature>
<dbReference type="InterPro" id="IPR000971">
    <property type="entry name" value="Globin"/>
</dbReference>
<feature type="compositionally biased region" description="Polar residues" evidence="1">
    <location>
        <begin position="563"/>
        <end position="573"/>
    </location>
</feature>
<dbReference type="OrthoDB" id="436496at2759"/>
<dbReference type="Gene3D" id="1.10.490.10">
    <property type="entry name" value="Globins"/>
    <property type="match status" value="2"/>
</dbReference>
<feature type="compositionally biased region" description="Basic and acidic residues" evidence="1">
    <location>
        <begin position="674"/>
        <end position="688"/>
    </location>
</feature>
<feature type="compositionally biased region" description="Low complexity" evidence="1">
    <location>
        <begin position="447"/>
        <end position="460"/>
    </location>
</feature>
<dbReference type="Proteomes" id="UP000821853">
    <property type="component" value="Chromosome 9"/>
</dbReference>
<feature type="compositionally biased region" description="Polar residues" evidence="1">
    <location>
        <begin position="817"/>
        <end position="833"/>
    </location>
</feature>
<feature type="region of interest" description="Disordered" evidence="1">
    <location>
        <begin position="134"/>
        <end position="228"/>
    </location>
</feature>
<feature type="region of interest" description="Disordered" evidence="1">
    <location>
        <begin position="1039"/>
        <end position="1060"/>
    </location>
</feature>
<dbReference type="InterPro" id="IPR012292">
    <property type="entry name" value="Globin/Proto"/>
</dbReference>
<feature type="domain" description="Globin" evidence="2">
    <location>
        <begin position="2"/>
        <end position="129"/>
    </location>
</feature>
<feature type="region of interest" description="Disordered" evidence="1">
    <location>
        <begin position="1112"/>
        <end position="1132"/>
    </location>
</feature>
<dbReference type="SUPFAM" id="SSF46458">
    <property type="entry name" value="Globin-like"/>
    <property type="match status" value="1"/>
</dbReference>
<feature type="compositionally biased region" description="Polar residues" evidence="1">
    <location>
        <begin position="1046"/>
        <end position="1059"/>
    </location>
</feature>
<dbReference type="EMBL" id="JABSTR010000011">
    <property type="protein sequence ID" value="KAH9382022.1"/>
    <property type="molecule type" value="Genomic_DNA"/>
</dbReference>
<feature type="compositionally biased region" description="Polar residues" evidence="1">
    <location>
        <begin position="176"/>
        <end position="188"/>
    </location>
</feature>
<feature type="region of interest" description="Disordered" evidence="1">
    <location>
        <begin position="407"/>
        <end position="480"/>
    </location>
</feature>
<feature type="compositionally biased region" description="Polar residues" evidence="1">
    <location>
        <begin position="1112"/>
        <end position="1121"/>
    </location>
</feature>
<feature type="compositionally biased region" description="Polar residues" evidence="1">
    <location>
        <begin position="689"/>
        <end position="709"/>
    </location>
</feature>
<dbReference type="GO" id="GO:0019825">
    <property type="term" value="F:oxygen binding"/>
    <property type="evidence" value="ECO:0007669"/>
    <property type="project" value="InterPro"/>
</dbReference>
<dbReference type="InterPro" id="IPR044399">
    <property type="entry name" value="Mb-like_M"/>
</dbReference>
<feature type="region of interest" description="Disordered" evidence="1">
    <location>
        <begin position="1071"/>
        <end position="1090"/>
    </location>
</feature>
<dbReference type="CDD" id="cd01040">
    <property type="entry name" value="Mb-like"/>
    <property type="match status" value="1"/>
</dbReference>
<sequence length="1370" mass="143567">MGLTEGDKKAIRSVWNEFCKSHPDYGMTIFHAFLLKHPQHLNLFRDFRGRTLRSLSGHPKFKELLQVALNVALLHHRRRDVKVAYFTSFSHTLIDVLVTEHKNLMTPETKAAWRKLLEAFVRLVSVVYSEASRDAMRPPEGYKPDLPSSNDHDPGPAAQPSSLSRESKDSLGRLNVTATDTASGSNASIAPPGHDTKKSVHDTKKHVHTSDTDTCKDSGSGASVAGAKRLSSKPTSIASLIKLPAEGMSGTAKGVASQSINAKGTSLESLRPEKAGADVADTFRRGSKMCVIGKAASHTKEGEHELVRKARKNSESKKGSHSAAVESVVSRGSSEVNPSGKVMITAGPSGSDAASVVTRHRLEGATVETSATSIGSTYSDATLMAPPKEPVDEDHTKRARANAAEILRRGSHISVAGKDPSHNHTKQREHDPGHRSRRTSESKKGSHSGAVASAVSRAGSEVNTSGKRMTTAGPSDSDAASVAARRWSEVALGARAAMPLGPTYSDATSMAPSSGPAHEDPKKRARANSADILRHDSKISIPGKVPSHTKKGEHDIGHKNRSSSESNTRPNSVAVVTTVSQQASEVKPKQKCLTTAGPTDTDAASVVALLGSVGTLSDTAEASLGPISSVSTILPPTNEPADVDPKKRARANSAETLRNGSKISITGKVSSHTKKGEHDLGHKNRRSSESNTRPNTGAVATTVSQQTSEAKPKQKCLTTAGPTDTDAASVVALLGSVGTLDDTAETSLGPINSVSIILPPTNEPADVDPKKKTAADSPERLGHGSKISIAGKAPSHTKKGEHDLGHKNRRRSESNTRPDSGAVATTVSQQTSEAKPKQKCLTTAGPTDTDVASVVALLGSVGTLGDTAETSLGPINSVSIILPPTNEPADVEPKKKTAADSPERLGHGSKISVLRKASSHPHQGEHERGHKIPRTSEYNRESNSAAKAMVISLVTSEEKPTLNRMTPTRPSDSDVISGVAPRMLDSAASNRTATSLGPTYNNGTTAIPSNEAAVGDPTKLPADNISIVRKACIRTKKGEHQLGRAIQTSSESKKGSNTAAAKMVASLETVEVQPNEDKGTTAGPSYSNAASVAGFQRSDGALGERVMTSLASTDNNGTSMAPANEAPNVDSKKGAAANSDEILHRGPKISIVGNASSHTKEKEHEFGHTIRRSSESKKGSKSAAAPKVVVLGTTEVNPGEKAASKGAPTKGDGASLLATSMSEGSLDERAEIPLGTNNTCATSKPPFNLKTVVDPKNTAALPSSTFDCDPTRTVPANETSQVKHNDTDVISTVASRAAPNVHPGERLVTSTATTKSGATSTVLLVETSEVDPGDIAAATSGHPREGRKRHRFCLCNASNQTREKSRGNGR</sequence>
<feature type="region of interest" description="Disordered" evidence="1">
    <location>
        <begin position="884"/>
        <end position="939"/>
    </location>
</feature>
<comment type="caution">
    <text evidence="3">The sequence shown here is derived from an EMBL/GenBank/DDBJ whole genome shotgun (WGS) entry which is preliminary data.</text>
</comment>
<feature type="compositionally biased region" description="Low complexity" evidence="1">
    <location>
        <begin position="1181"/>
        <end position="1190"/>
    </location>
</feature>
<feature type="region of interest" description="Disordered" evidence="1">
    <location>
        <begin position="310"/>
        <end position="355"/>
    </location>
</feature>
<dbReference type="GO" id="GO:0020037">
    <property type="term" value="F:heme binding"/>
    <property type="evidence" value="ECO:0007669"/>
    <property type="project" value="InterPro"/>
</dbReference>
<accession>A0A9J6GU76</accession>
<dbReference type="InterPro" id="IPR009050">
    <property type="entry name" value="Globin-like_sf"/>
</dbReference>
<name>A0A9J6GU76_HAELO</name>
<feature type="compositionally biased region" description="Basic and acidic residues" evidence="1">
    <location>
        <begin position="419"/>
        <end position="444"/>
    </location>
</feature>
<dbReference type="OMA" id="LGHKNRR"/>
<gene>
    <name evidence="3" type="ORF">HPB48_015311</name>
</gene>
<evidence type="ECO:0000256" key="1">
    <source>
        <dbReference type="SAM" id="MobiDB-lite"/>
    </source>
</evidence>
<protein>
    <recommendedName>
        <fullName evidence="2">Globin domain-containing protein</fullName>
    </recommendedName>
</protein>
<feature type="region of interest" description="Disordered" evidence="1">
    <location>
        <begin position="631"/>
        <end position="722"/>
    </location>
</feature>
<proteinExistence type="predicted"/>
<evidence type="ECO:0000259" key="2">
    <source>
        <dbReference type="PROSITE" id="PS01033"/>
    </source>
</evidence>
<keyword evidence="4" id="KW-1185">Reference proteome</keyword>